<proteinExistence type="predicted"/>
<accession>A0A6C0EA87</accession>
<reference evidence="1" key="1">
    <citation type="journal article" date="2020" name="Nature">
        <title>Giant virus diversity and host interactions through global metagenomics.</title>
        <authorList>
            <person name="Schulz F."/>
            <person name="Roux S."/>
            <person name="Paez-Espino D."/>
            <person name="Jungbluth S."/>
            <person name="Walsh D.A."/>
            <person name="Denef V.J."/>
            <person name="McMahon K.D."/>
            <person name="Konstantinidis K.T."/>
            <person name="Eloe-Fadrosh E.A."/>
            <person name="Kyrpides N.C."/>
            <person name="Woyke T."/>
        </authorList>
    </citation>
    <scope>NUCLEOTIDE SEQUENCE</scope>
    <source>
        <strain evidence="1">GVMAG-M-3300023179-27</strain>
    </source>
</reference>
<name>A0A6C0EA87_9ZZZZ</name>
<protein>
    <submittedName>
        <fullName evidence="1">Uncharacterized protein</fullName>
    </submittedName>
</protein>
<organism evidence="1">
    <name type="scientific">viral metagenome</name>
    <dbReference type="NCBI Taxonomy" id="1070528"/>
    <lineage>
        <taxon>unclassified sequences</taxon>
        <taxon>metagenomes</taxon>
        <taxon>organismal metagenomes</taxon>
    </lineage>
</organism>
<evidence type="ECO:0000313" key="1">
    <source>
        <dbReference type="EMBL" id="QHT25994.1"/>
    </source>
</evidence>
<sequence>MEYLRNLYNNYKRKKLEKLYDKKEEIIWKILHDKNIPISSLFREEENGKMIFYFGYHYQMSKEQTDILFKQVKDVCDSEKLYELNVDIRFLKEATARIALCLNRPLPFYCCEN</sequence>
<dbReference type="EMBL" id="MN739777">
    <property type="protein sequence ID" value="QHT25994.1"/>
    <property type="molecule type" value="Genomic_DNA"/>
</dbReference>
<dbReference type="AlphaFoldDB" id="A0A6C0EA87"/>